<comment type="caution">
    <text evidence="1">The sequence shown here is derived from an EMBL/GenBank/DDBJ whole genome shotgun (WGS) entry which is preliminary data.</text>
</comment>
<organism evidence="1 2">
    <name type="scientific">Tricholomella constricta</name>
    <dbReference type="NCBI Taxonomy" id="117010"/>
    <lineage>
        <taxon>Eukaryota</taxon>
        <taxon>Fungi</taxon>
        <taxon>Dikarya</taxon>
        <taxon>Basidiomycota</taxon>
        <taxon>Agaricomycotina</taxon>
        <taxon>Agaricomycetes</taxon>
        <taxon>Agaricomycetidae</taxon>
        <taxon>Agaricales</taxon>
        <taxon>Tricholomatineae</taxon>
        <taxon>Lyophyllaceae</taxon>
        <taxon>Tricholomella</taxon>
    </lineage>
</organism>
<dbReference type="OrthoDB" id="2833679at2759"/>
<dbReference type="Proteomes" id="UP000565441">
    <property type="component" value="Unassembled WGS sequence"/>
</dbReference>
<keyword evidence="2" id="KW-1185">Reference proteome</keyword>
<evidence type="ECO:0000313" key="1">
    <source>
        <dbReference type="EMBL" id="KAF5383559.1"/>
    </source>
</evidence>
<sequence>MSTLLPNAAILGPLPEDFDFEAHLIVPEALRMPEIPFLSLWGLSEAEHLHSKRVAEVDRQDEEAETKTRTHLLGSMRLPRVVLASPFELEQDEFLNVSYVDEAIPFGTTPTRSTPSGPPNPTAPAIDVMIQTPCSERTSDGYIQV</sequence>
<gene>
    <name evidence="1" type="ORF">D9615_003768</name>
</gene>
<evidence type="ECO:0000313" key="2">
    <source>
        <dbReference type="Proteomes" id="UP000565441"/>
    </source>
</evidence>
<dbReference type="AlphaFoldDB" id="A0A8H5M7J2"/>
<proteinExistence type="predicted"/>
<reference evidence="1 2" key="1">
    <citation type="journal article" date="2020" name="ISME J.">
        <title>Uncovering the hidden diversity of litter-decomposition mechanisms in mushroom-forming fungi.</title>
        <authorList>
            <person name="Floudas D."/>
            <person name="Bentzer J."/>
            <person name="Ahren D."/>
            <person name="Johansson T."/>
            <person name="Persson P."/>
            <person name="Tunlid A."/>
        </authorList>
    </citation>
    <scope>NUCLEOTIDE SEQUENCE [LARGE SCALE GENOMIC DNA]</scope>
    <source>
        <strain evidence="1 2">CBS 661.87</strain>
    </source>
</reference>
<accession>A0A8H5M7J2</accession>
<protein>
    <submittedName>
        <fullName evidence="1">Uncharacterized protein</fullName>
    </submittedName>
</protein>
<name>A0A8H5M7J2_9AGAR</name>
<dbReference type="EMBL" id="JAACJP010000006">
    <property type="protein sequence ID" value="KAF5383559.1"/>
    <property type="molecule type" value="Genomic_DNA"/>
</dbReference>